<dbReference type="InterPro" id="IPR003959">
    <property type="entry name" value="ATPase_AAA_core"/>
</dbReference>
<reference evidence="2 3" key="1">
    <citation type="journal article" date="2023" name="Int. J. Syst. Evol. Microbiol.">
        <title>Physiological and genomic analyses of cobalamin (vitamin B12)-auxotrophy of Lysobacter auxotrophicus sp. nov., a methionine-auxotrophic chitinolytic bacterium isolated from chitin-treated soil.</title>
        <authorList>
            <person name="Saito A."/>
            <person name="Dohra H."/>
            <person name="Hamada M."/>
            <person name="Moriuchi R."/>
            <person name="Kotsuchibashi Y."/>
            <person name="Mori K."/>
        </authorList>
    </citation>
    <scope>NUCLEOTIDE SEQUENCE [LARGE SCALE GENOMIC DNA]</scope>
    <source>
        <strain evidence="2 3">5-21a</strain>
    </source>
</reference>
<gene>
    <name evidence="2" type="ORF">LA521A_22970</name>
</gene>
<dbReference type="PANTHER" id="PTHR43581:SF2">
    <property type="entry name" value="EXCINUCLEASE ATPASE SUBUNIT"/>
    <property type="match status" value="1"/>
</dbReference>
<dbReference type="EMBL" id="AP027041">
    <property type="protein sequence ID" value="BDU17096.1"/>
    <property type="molecule type" value="Genomic_DNA"/>
</dbReference>
<protein>
    <submittedName>
        <fullName evidence="2">AAA family ATPase</fullName>
    </submittedName>
</protein>
<evidence type="ECO:0000313" key="3">
    <source>
        <dbReference type="Proteomes" id="UP001317822"/>
    </source>
</evidence>
<dbReference type="RefSeq" id="WP_281779062.1">
    <property type="nucleotide sequence ID" value="NZ_AP027041.1"/>
</dbReference>
<dbReference type="PANTHER" id="PTHR43581">
    <property type="entry name" value="ATP/GTP PHOSPHATASE"/>
    <property type="match status" value="1"/>
</dbReference>
<dbReference type="PIRSF" id="PIRSF034888">
    <property type="entry name" value="P-loop_UCP034888"/>
    <property type="match status" value="1"/>
</dbReference>
<evidence type="ECO:0000313" key="2">
    <source>
        <dbReference type="EMBL" id="BDU17096.1"/>
    </source>
</evidence>
<proteinExistence type="predicted"/>
<dbReference type="Pfam" id="PF13304">
    <property type="entry name" value="AAA_21"/>
    <property type="match status" value="1"/>
</dbReference>
<dbReference type="Proteomes" id="UP001317822">
    <property type="component" value="Chromosome"/>
</dbReference>
<dbReference type="Gene3D" id="3.40.50.300">
    <property type="entry name" value="P-loop containing nucleotide triphosphate hydrolases"/>
    <property type="match status" value="1"/>
</dbReference>
<keyword evidence="3" id="KW-1185">Reference proteome</keyword>
<dbReference type="InterPro" id="IPR051396">
    <property type="entry name" value="Bact_Antivir_Def_Nuclease"/>
</dbReference>
<evidence type="ECO:0000259" key="1">
    <source>
        <dbReference type="Pfam" id="PF13304"/>
    </source>
</evidence>
<accession>A0ABM8DER7</accession>
<name>A0ABM8DER7_9GAMM</name>
<feature type="domain" description="ATPase AAA-type core" evidence="1">
    <location>
        <begin position="208"/>
        <end position="364"/>
    </location>
</feature>
<dbReference type="InterPro" id="IPR014592">
    <property type="entry name" value="P-loop_UCP034888"/>
</dbReference>
<dbReference type="SUPFAM" id="SSF52540">
    <property type="entry name" value="P-loop containing nucleoside triphosphate hydrolases"/>
    <property type="match status" value="1"/>
</dbReference>
<sequence>MLQVVGLHGFKSFYGTKSVSFGSLTILAGANSSGKSSLMQPLLLMKQTLECPFDPGPLLLEGPNVRITSADQVLARQRTAGEDRVGVVVGLRGAPMYSALFKKAPRGFALFEQTLGNPRRPNDKGVALKEGVSLSVKSDEIQALSKLNNMVRAWSQISRTKKPTFGTVRDRCFIGLSVDIEGGDASNKPNVDIDIASFVAEALKSLIHIPGLRGNPERTYKTTAVGSSFPGTFDNYVASVIQSWQAKGAVELRQLNQNLAQVGLNPGVSATEELDTRVAIEVSRVAGVSAIDDRVSIADVGLGVSQVLPFLVALLVARPGQIVYVEQPELHLHPASQYRLAEVIQHAIVRGVQVIMETHSAILIRGVQTLVAQGRIESDQVVLNWFSRNEGGATRVDSKTLDKDGSVGSWPADFDEVSLAADTAYLDAVAEVHGQSLSEEQL</sequence>
<organism evidence="2 3">
    <name type="scientific">Lysobacter auxotrophicus</name>
    <dbReference type="NCBI Taxonomy" id="2992573"/>
    <lineage>
        <taxon>Bacteria</taxon>
        <taxon>Pseudomonadati</taxon>
        <taxon>Pseudomonadota</taxon>
        <taxon>Gammaproteobacteria</taxon>
        <taxon>Lysobacterales</taxon>
        <taxon>Lysobacteraceae</taxon>
        <taxon>Lysobacter</taxon>
    </lineage>
</organism>
<dbReference type="InterPro" id="IPR027417">
    <property type="entry name" value="P-loop_NTPase"/>
</dbReference>